<sequence length="76" mass="8290">MRSCVGELFLPEDNKLIHVLAYFVPASVAIVAAFVLSVEVIFMRKKGSGYAQEPRATPDTPNAIHLLLPIAPDSPR</sequence>
<name>A0A542Y551_9MICO</name>
<proteinExistence type="predicted"/>
<comment type="caution">
    <text evidence="2">The sequence shown here is derived from an EMBL/GenBank/DDBJ whole genome shotgun (WGS) entry which is preliminary data.</text>
</comment>
<keyword evidence="3" id="KW-1185">Reference proteome</keyword>
<evidence type="ECO:0000256" key="1">
    <source>
        <dbReference type="SAM" id="Phobius"/>
    </source>
</evidence>
<feature type="transmembrane region" description="Helical" evidence="1">
    <location>
        <begin position="20"/>
        <end position="42"/>
    </location>
</feature>
<organism evidence="2 3">
    <name type="scientific">Leucobacter komagatae</name>
    <dbReference type="NCBI Taxonomy" id="55969"/>
    <lineage>
        <taxon>Bacteria</taxon>
        <taxon>Bacillati</taxon>
        <taxon>Actinomycetota</taxon>
        <taxon>Actinomycetes</taxon>
        <taxon>Micrococcales</taxon>
        <taxon>Microbacteriaceae</taxon>
        <taxon>Leucobacter</taxon>
    </lineage>
</organism>
<dbReference type="EMBL" id="VFON01000001">
    <property type="protein sequence ID" value="TQL43198.1"/>
    <property type="molecule type" value="Genomic_DNA"/>
</dbReference>
<keyword evidence="1" id="KW-0472">Membrane</keyword>
<keyword evidence="1" id="KW-0812">Transmembrane</keyword>
<dbReference type="AlphaFoldDB" id="A0A542Y551"/>
<dbReference type="Proteomes" id="UP000319094">
    <property type="component" value="Unassembled WGS sequence"/>
</dbReference>
<accession>A0A542Y551</accession>
<evidence type="ECO:0000313" key="3">
    <source>
        <dbReference type="Proteomes" id="UP000319094"/>
    </source>
</evidence>
<protein>
    <submittedName>
        <fullName evidence="2">Uncharacterized protein</fullName>
    </submittedName>
</protein>
<keyword evidence="1" id="KW-1133">Transmembrane helix</keyword>
<evidence type="ECO:0000313" key="2">
    <source>
        <dbReference type="EMBL" id="TQL43198.1"/>
    </source>
</evidence>
<reference evidence="2 3" key="1">
    <citation type="submission" date="2019-06" db="EMBL/GenBank/DDBJ databases">
        <title>Sequencing the genomes of 1000 actinobacteria strains.</title>
        <authorList>
            <person name="Klenk H.-P."/>
        </authorList>
    </citation>
    <scope>NUCLEOTIDE SEQUENCE [LARGE SCALE GENOMIC DNA]</scope>
    <source>
        <strain evidence="2 3">DSM 8803</strain>
    </source>
</reference>
<gene>
    <name evidence="2" type="ORF">FB468_1214</name>
</gene>